<protein>
    <recommendedName>
        <fullName evidence="8">DoxX-like family protein</fullName>
    </recommendedName>
</protein>
<dbReference type="Proteomes" id="UP000619293">
    <property type="component" value="Unassembled WGS sequence"/>
</dbReference>
<reference evidence="6 7" key="1">
    <citation type="submission" date="2021-01" db="EMBL/GenBank/DDBJ databases">
        <title>Whole genome shotgun sequence of Catellatospora chokoriensis NBRC 107358.</title>
        <authorList>
            <person name="Komaki H."/>
            <person name="Tamura T."/>
        </authorList>
    </citation>
    <scope>NUCLEOTIDE SEQUENCE [LARGE SCALE GENOMIC DNA]</scope>
    <source>
        <strain evidence="6 7">NBRC 107358</strain>
    </source>
</reference>
<evidence type="ECO:0000256" key="5">
    <source>
        <dbReference type="SAM" id="Phobius"/>
    </source>
</evidence>
<evidence type="ECO:0000256" key="1">
    <source>
        <dbReference type="ARBA" id="ARBA00004141"/>
    </source>
</evidence>
<feature type="transmembrane region" description="Helical" evidence="5">
    <location>
        <begin position="75"/>
        <end position="93"/>
    </location>
</feature>
<dbReference type="InterPro" id="IPR032808">
    <property type="entry name" value="DoxX"/>
</dbReference>
<evidence type="ECO:0000256" key="2">
    <source>
        <dbReference type="ARBA" id="ARBA00022692"/>
    </source>
</evidence>
<name>A0A8J3JZ05_9ACTN</name>
<evidence type="ECO:0000256" key="3">
    <source>
        <dbReference type="ARBA" id="ARBA00022989"/>
    </source>
</evidence>
<feature type="transmembrane region" description="Helical" evidence="5">
    <location>
        <begin position="100"/>
        <end position="120"/>
    </location>
</feature>
<sequence length="156" mass="16292">MASVYTDERDDITSGREPAMTTYAAPAVRPRRAVHIVTWTGQVLLGLFFITVSAPKYLPGFEAPASFGEAGLGTWFIWFVGACELAGGVGLLIPRLSGAAAIGLVGLMTGATVMNLFVLPGAASNAYLSGALLVVFVLIARVRASYTRALVGSLGR</sequence>
<comment type="caution">
    <text evidence="6">The sequence shown here is derived from an EMBL/GenBank/DDBJ whole genome shotgun (WGS) entry which is preliminary data.</text>
</comment>
<accession>A0A8J3JZ05</accession>
<proteinExistence type="predicted"/>
<keyword evidence="4 5" id="KW-0472">Membrane</keyword>
<organism evidence="6 7">
    <name type="scientific">Catellatospora chokoriensis</name>
    <dbReference type="NCBI Taxonomy" id="310353"/>
    <lineage>
        <taxon>Bacteria</taxon>
        <taxon>Bacillati</taxon>
        <taxon>Actinomycetota</taxon>
        <taxon>Actinomycetes</taxon>
        <taxon>Micromonosporales</taxon>
        <taxon>Micromonosporaceae</taxon>
        <taxon>Catellatospora</taxon>
    </lineage>
</organism>
<keyword evidence="2 5" id="KW-0812">Transmembrane</keyword>
<evidence type="ECO:0000313" key="6">
    <source>
        <dbReference type="EMBL" id="GIF87528.1"/>
    </source>
</evidence>
<evidence type="ECO:0000256" key="4">
    <source>
        <dbReference type="ARBA" id="ARBA00023136"/>
    </source>
</evidence>
<evidence type="ECO:0008006" key="8">
    <source>
        <dbReference type="Google" id="ProtNLM"/>
    </source>
</evidence>
<dbReference type="EMBL" id="BONG01000004">
    <property type="protein sequence ID" value="GIF87528.1"/>
    <property type="molecule type" value="Genomic_DNA"/>
</dbReference>
<comment type="subcellular location">
    <subcellularLocation>
        <location evidence="1">Membrane</location>
        <topology evidence="1">Multi-pass membrane protein</topology>
    </subcellularLocation>
</comment>
<feature type="transmembrane region" description="Helical" evidence="5">
    <location>
        <begin position="36"/>
        <end position="55"/>
    </location>
</feature>
<keyword evidence="3 5" id="KW-1133">Transmembrane helix</keyword>
<gene>
    <name evidence="6" type="ORF">Cch02nite_09720</name>
</gene>
<feature type="transmembrane region" description="Helical" evidence="5">
    <location>
        <begin position="126"/>
        <end position="146"/>
    </location>
</feature>
<keyword evidence="7" id="KW-1185">Reference proteome</keyword>
<evidence type="ECO:0000313" key="7">
    <source>
        <dbReference type="Proteomes" id="UP000619293"/>
    </source>
</evidence>
<dbReference type="AlphaFoldDB" id="A0A8J3JZ05"/>
<dbReference type="GO" id="GO:0016020">
    <property type="term" value="C:membrane"/>
    <property type="evidence" value="ECO:0007669"/>
    <property type="project" value="UniProtKB-SubCell"/>
</dbReference>
<dbReference type="Pfam" id="PF13564">
    <property type="entry name" value="DoxX_2"/>
    <property type="match status" value="1"/>
</dbReference>